<evidence type="ECO:0000256" key="8">
    <source>
        <dbReference type="ARBA" id="ARBA00022741"/>
    </source>
</evidence>
<dbReference type="PANTHER" id="PTHR43065">
    <property type="entry name" value="SENSOR HISTIDINE KINASE"/>
    <property type="match status" value="1"/>
</dbReference>
<evidence type="ECO:0000256" key="14">
    <source>
        <dbReference type="SAM" id="Phobius"/>
    </source>
</evidence>
<dbReference type="PROSITE" id="PS50109">
    <property type="entry name" value="HIS_KIN"/>
    <property type="match status" value="1"/>
</dbReference>
<comment type="caution">
    <text evidence="16">The sequence shown here is derived from an EMBL/GenBank/DDBJ whole genome shotgun (WGS) entry which is preliminary data.</text>
</comment>
<sequence length="574" mass="64916">MKFLQKFKPIFWDYRPGNSGPFKSLFNFRSLWKRRVLLLVCVALGPLISLAIFNHMVTRHDTEKEIYLRTARLVSNTKRTVSFFLEKRKLALDFVVQHHPFEKITDAEHLKILFSDLNATIGGFTDLGLITTAGDQFRYYGPYDLQGKNYVDEPWFHEVMEKGLYFSEVFRGFRDTPHLVIAIKYKLNDTFYIFRATIDTKRFNQLISEVELIGNGDAFLINHQGILQTSTRSHGLALESIKLPIPEYSEHTAVFEVDDVDGERYVIGYAYLPDTPFILMITEQKSVLMAPWLKTQIVIISFVAFGVIGILLAIYFVATHLVTQIFVADQKRVQTLHEVEHTSRLASIGRLAAGVAHEINNPLAIINEKAGLTKDILTYGQQTDQTTKLISQIDSILASVERCGNITKRLLGFARHLEVNIIKVNIEAIIEDVLGFLTKEAEYRSIQVTVKVDENIPEIETDRGKMQQVFLNLINNAFAAMQDGGSLDIRVRRRVQNKITITVTDDGSGIPEADLKRIYEPFFSTKTKKGGTGLGLSITYGLVQELGGTMDVQSVVGVGTQFIINLPLTQENKD</sequence>
<reference evidence="16 17" key="1">
    <citation type="submission" date="2020-08" db="EMBL/GenBank/DDBJ databases">
        <title>Bridging the membrane lipid divide: bacteria of the FCB group superphylum have the potential to synthesize archaeal ether lipids.</title>
        <authorList>
            <person name="Villanueva L."/>
            <person name="Von Meijenfeldt F.A.B."/>
            <person name="Westbye A.B."/>
            <person name="Yadav S."/>
            <person name="Hopmans E.C."/>
            <person name="Dutilh B.E."/>
            <person name="Sinninghe Damste J.S."/>
        </authorList>
    </citation>
    <scope>NUCLEOTIDE SEQUENCE [LARGE SCALE GENOMIC DNA]</scope>
    <source>
        <strain evidence="16">NIOZ-UU81</strain>
    </source>
</reference>
<evidence type="ECO:0000256" key="12">
    <source>
        <dbReference type="ARBA" id="ARBA00023012"/>
    </source>
</evidence>
<evidence type="ECO:0000313" key="16">
    <source>
        <dbReference type="EMBL" id="MBC8209285.1"/>
    </source>
</evidence>
<dbReference type="Gene3D" id="3.30.565.10">
    <property type="entry name" value="Histidine kinase-like ATPase, C-terminal domain"/>
    <property type="match status" value="1"/>
</dbReference>
<evidence type="ECO:0000256" key="10">
    <source>
        <dbReference type="ARBA" id="ARBA00022840"/>
    </source>
</evidence>
<evidence type="ECO:0000256" key="1">
    <source>
        <dbReference type="ARBA" id="ARBA00000085"/>
    </source>
</evidence>
<evidence type="ECO:0000256" key="3">
    <source>
        <dbReference type="ARBA" id="ARBA00012438"/>
    </source>
</evidence>
<evidence type="ECO:0000256" key="2">
    <source>
        <dbReference type="ARBA" id="ARBA00004651"/>
    </source>
</evidence>
<dbReference type="Gene3D" id="1.10.287.130">
    <property type="match status" value="1"/>
</dbReference>
<dbReference type="GO" id="GO:0005886">
    <property type="term" value="C:plasma membrane"/>
    <property type="evidence" value="ECO:0007669"/>
    <property type="project" value="UniProtKB-SubCell"/>
</dbReference>
<keyword evidence="11 14" id="KW-1133">Transmembrane helix</keyword>
<comment type="subcellular location">
    <subcellularLocation>
        <location evidence="2">Cell membrane</location>
        <topology evidence="2">Multi-pass membrane protein</topology>
    </subcellularLocation>
</comment>
<keyword evidence="8" id="KW-0547">Nucleotide-binding</keyword>
<keyword evidence="13 14" id="KW-0472">Membrane</keyword>
<organism evidence="16 17">
    <name type="scientific">Candidatus Desulfatifera sulfidica</name>
    <dbReference type="NCBI Taxonomy" id="2841691"/>
    <lineage>
        <taxon>Bacteria</taxon>
        <taxon>Pseudomonadati</taxon>
        <taxon>Thermodesulfobacteriota</taxon>
        <taxon>Desulfobulbia</taxon>
        <taxon>Desulfobulbales</taxon>
        <taxon>Desulfobulbaceae</taxon>
        <taxon>Candidatus Desulfatifera</taxon>
    </lineage>
</organism>
<dbReference type="SUPFAM" id="SSF47384">
    <property type="entry name" value="Homodimeric domain of signal transducing histidine kinase"/>
    <property type="match status" value="1"/>
</dbReference>
<dbReference type="InterPro" id="IPR036890">
    <property type="entry name" value="HATPase_C_sf"/>
</dbReference>
<dbReference type="SMART" id="SM00388">
    <property type="entry name" value="HisKA"/>
    <property type="match status" value="1"/>
</dbReference>
<dbReference type="PRINTS" id="PR00344">
    <property type="entry name" value="BCTRLSENSOR"/>
</dbReference>
<dbReference type="GO" id="GO:0000155">
    <property type="term" value="F:phosphorelay sensor kinase activity"/>
    <property type="evidence" value="ECO:0007669"/>
    <property type="project" value="InterPro"/>
</dbReference>
<evidence type="ECO:0000256" key="6">
    <source>
        <dbReference type="ARBA" id="ARBA00022679"/>
    </source>
</evidence>
<evidence type="ECO:0000256" key="11">
    <source>
        <dbReference type="ARBA" id="ARBA00022989"/>
    </source>
</evidence>
<dbReference type="InterPro" id="IPR005467">
    <property type="entry name" value="His_kinase_dom"/>
</dbReference>
<dbReference type="EMBL" id="JACNLK010000088">
    <property type="protein sequence ID" value="MBC8209285.1"/>
    <property type="molecule type" value="Genomic_DNA"/>
</dbReference>
<feature type="domain" description="Histidine kinase" evidence="15">
    <location>
        <begin position="354"/>
        <end position="570"/>
    </location>
</feature>
<evidence type="ECO:0000256" key="13">
    <source>
        <dbReference type="ARBA" id="ARBA00023136"/>
    </source>
</evidence>
<feature type="transmembrane region" description="Helical" evidence="14">
    <location>
        <begin position="297"/>
        <end position="322"/>
    </location>
</feature>
<comment type="catalytic activity">
    <reaction evidence="1">
        <text>ATP + protein L-histidine = ADP + protein N-phospho-L-histidine.</text>
        <dbReference type="EC" id="2.7.13.3"/>
    </reaction>
</comment>
<evidence type="ECO:0000256" key="7">
    <source>
        <dbReference type="ARBA" id="ARBA00022692"/>
    </source>
</evidence>
<feature type="transmembrane region" description="Helical" evidence="14">
    <location>
        <begin position="36"/>
        <end position="57"/>
    </location>
</feature>
<dbReference type="InterPro" id="IPR003661">
    <property type="entry name" value="HisK_dim/P_dom"/>
</dbReference>
<gene>
    <name evidence="16" type="ORF">H8E79_08995</name>
</gene>
<dbReference type="SMART" id="SM00387">
    <property type="entry name" value="HATPase_c"/>
    <property type="match status" value="1"/>
</dbReference>
<dbReference type="Gene3D" id="3.30.450.20">
    <property type="entry name" value="PAS domain"/>
    <property type="match status" value="1"/>
</dbReference>
<dbReference type="PANTHER" id="PTHR43065:SF46">
    <property type="entry name" value="C4-DICARBOXYLATE TRANSPORT SENSOR PROTEIN DCTB"/>
    <property type="match status" value="1"/>
</dbReference>
<keyword evidence="5" id="KW-0597">Phosphoprotein</keyword>
<protein>
    <recommendedName>
        <fullName evidence="3">histidine kinase</fullName>
        <ecNumber evidence="3">2.7.13.3</ecNumber>
    </recommendedName>
</protein>
<keyword evidence="6" id="KW-0808">Transferase</keyword>
<dbReference type="GO" id="GO:0005524">
    <property type="term" value="F:ATP binding"/>
    <property type="evidence" value="ECO:0007669"/>
    <property type="project" value="UniProtKB-KW"/>
</dbReference>
<dbReference type="Pfam" id="PF02518">
    <property type="entry name" value="HATPase_c"/>
    <property type="match status" value="1"/>
</dbReference>
<keyword evidence="4" id="KW-1003">Cell membrane</keyword>
<evidence type="ECO:0000256" key="9">
    <source>
        <dbReference type="ARBA" id="ARBA00022777"/>
    </source>
</evidence>
<dbReference type="CDD" id="cd18774">
    <property type="entry name" value="PDC2_HK_sensor"/>
    <property type="match status" value="1"/>
</dbReference>
<dbReference type="AlphaFoldDB" id="A0A8J6NCS5"/>
<evidence type="ECO:0000313" key="17">
    <source>
        <dbReference type="Proteomes" id="UP000599024"/>
    </source>
</evidence>
<dbReference type="InterPro" id="IPR004358">
    <property type="entry name" value="Sig_transdc_His_kin-like_C"/>
</dbReference>
<dbReference type="Pfam" id="PF02743">
    <property type="entry name" value="dCache_1"/>
    <property type="match status" value="1"/>
</dbReference>
<dbReference type="EC" id="2.7.13.3" evidence="3"/>
<dbReference type="InterPro" id="IPR003594">
    <property type="entry name" value="HATPase_dom"/>
</dbReference>
<proteinExistence type="predicted"/>
<name>A0A8J6NCS5_9BACT</name>
<dbReference type="InterPro" id="IPR033479">
    <property type="entry name" value="dCache_1"/>
</dbReference>
<dbReference type="InterPro" id="IPR036097">
    <property type="entry name" value="HisK_dim/P_sf"/>
</dbReference>
<evidence type="ECO:0000256" key="4">
    <source>
        <dbReference type="ARBA" id="ARBA00022475"/>
    </source>
</evidence>
<evidence type="ECO:0000259" key="15">
    <source>
        <dbReference type="PROSITE" id="PS50109"/>
    </source>
</evidence>
<dbReference type="Pfam" id="PF00512">
    <property type="entry name" value="HisKA"/>
    <property type="match status" value="1"/>
</dbReference>
<accession>A0A8J6NCS5</accession>
<keyword evidence="9" id="KW-0418">Kinase</keyword>
<keyword evidence="7 14" id="KW-0812">Transmembrane</keyword>
<evidence type="ECO:0000256" key="5">
    <source>
        <dbReference type="ARBA" id="ARBA00022553"/>
    </source>
</evidence>
<dbReference type="Proteomes" id="UP000599024">
    <property type="component" value="Unassembled WGS sequence"/>
</dbReference>
<keyword evidence="10 16" id="KW-0067">ATP-binding</keyword>
<dbReference type="SUPFAM" id="SSF55874">
    <property type="entry name" value="ATPase domain of HSP90 chaperone/DNA topoisomerase II/histidine kinase"/>
    <property type="match status" value="1"/>
</dbReference>
<keyword evidence="12" id="KW-0902">Two-component regulatory system</keyword>
<dbReference type="CDD" id="cd00082">
    <property type="entry name" value="HisKA"/>
    <property type="match status" value="1"/>
</dbReference>